<dbReference type="InParanoid" id="A0A0C3PMT7"/>
<proteinExistence type="predicted"/>
<evidence type="ECO:0000256" key="1">
    <source>
        <dbReference type="SAM" id="MobiDB-lite"/>
    </source>
</evidence>
<reference evidence="2 3" key="1">
    <citation type="submission" date="2014-04" db="EMBL/GenBank/DDBJ databases">
        <authorList>
            <consortium name="DOE Joint Genome Institute"/>
            <person name="Kuo A."/>
            <person name="Kohler A."/>
            <person name="Costa M.D."/>
            <person name="Nagy L.G."/>
            <person name="Floudas D."/>
            <person name="Copeland A."/>
            <person name="Barry K.W."/>
            <person name="Cichocki N."/>
            <person name="Veneault-Fourrey C."/>
            <person name="LaButti K."/>
            <person name="Lindquist E.A."/>
            <person name="Lipzen A."/>
            <person name="Lundell T."/>
            <person name="Morin E."/>
            <person name="Murat C."/>
            <person name="Sun H."/>
            <person name="Tunlid A."/>
            <person name="Henrissat B."/>
            <person name="Grigoriev I.V."/>
            <person name="Hibbett D.S."/>
            <person name="Martin F."/>
            <person name="Nordberg H.P."/>
            <person name="Cantor M.N."/>
            <person name="Hua S.X."/>
        </authorList>
    </citation>
    <scope>NUCLEOTIDE SEQUENCE [LARGE SCALE GENOMIC DNA]</scope>
    <source>
        <strain evidence="2 3">Marx 270</strain>
    </source>
</reference>
<feature type="region of interest" description="Disordered" evidence="1">
    <location>
        <begin position="25"/>
        <end position="50"/>
    </location>
</feature>
<dbReference type="EMBL" id="KN831954">
    <property type="protein sequence ID" value="KIO09679.1"/>
    <property type="molecule type" value="Genomic_DNA"/>
</dbReference>
<dbReference type="OrthoDB" id="3255924at2759"/>
<dbReference type="HOGENOM" id="CLU_047147_0_0_1"/>
<reference evidence="3" key="2">
    <citation type="submission" date="2015-01" db="EMBL/GenBank/DDBJ databases">
        <title>Evolutionary Origins and Diversification of the Mycorrhizal Mutualists.</title>
        <authorList>
            <consortium name="DOE Joint Genome Institute"/>
            <consortium name="Mycorrhizal Genomics Consortium"/>
            <person name="Kohler A."/>
            <person name="Kuo A."/>
            <person name="Nagy L.G."/>
            <person name="Floudas D."/>
            <person name="Copeland A."/>
            <person name="Barry K.W."/>
            <person name="Cichocki N."/>
            <person name="Veneault-Fourrey C."/>
            <person name="LaButti K."/>
            <person name="Lindquist E.A."/>
            <person name="Lipzen A."/>
            <person name="Lundell T."/>
            <person name="Morin E."/>
            <person name="Murat C."/>
            <person name="Riley R."/>
            <person name="Ohm R."/>
            <person name="Sun H."/>
            <person name="Tunlid A."/>
            <person name="Henrissat B."/>
            <person name="Grigoriev I.V."/>
            <person name="Hibbett D.S."/>
            <person name="Martin F."/>
        </authorList>
    </citation>
    <scope>NUCLEOTIDE SEQUENCE [LARGE SCALE GENOMIC DNA]</scope>
    <source>
        <strain evidence="3">Marx 270</strain>
    </source>
</reference>
<accession>A0A0C3PMT7</accession>
<feature type="compositionally biased region" description="Polar residues" evidence="1">
    <location>
        <begin position="37"/>
        <end position="46"/>
    </location>
</feature>
<feature type="region of interest" description="Disordered" evidence="1">
    <location>
        <begin position="288"/>
        <end position="388"/>
    </location>
</feature>
<name>A0A0C3PMT7_PISTI</name>
<feature type="compositionally biased region" description="Basic and acidic residues" evidence="1">
    <location>
        <begin position="151"/>
        <end position="163"/>
    </location>
</feature>
<feature type="compositionally biased region" description="Low complexity" evidence="1">
    <location>
        <begin position="251"/>
        <end position="265"/>
    </location>
</feature>
<dbReference type="Proteomes" id="UP000054217">
    <property type="component" value="Unassembled WGS sequence"/>
</dbReference>
<sequence length="388" mass="41986">MDNFSYKDGIRAAFASCCSCFTAASSSNTTGQSSNTPISRSNTPGSNDLERLLRDTDSDALSLHSNIGASPRRRARQRRRPKFSLTLFGYTLFGRPPIYLSDDEDEGTQGRHRALTTTSSFTFDSDAAPVDAITIERLTSPDHHEAIQRELEMRRREEQERATRRAQRRARREERKANAHASALMALTSGVPAEDDEFEGSQGSSAVPSFGGVEVVYPTDTGSNSGDADDADLGAEAYVRRKGPAHGRNGSTSDSKSRTSASVSTGDGSHARGNILVVSQSVPYSQTVMQLPDLPKKSRRSSKRASIMSSSTTSQSTSNAPYTPPSHAEYVPAPPPVASFPIPQEREAGSYVRNPKRGNQDFPITGLSGSRRPKSKDIGAFLSSMNDD</sequence>
<feature type="region of interest" description="Disordered" evidence="1">
    <location>
        <begin position="193"/>
        <end position="272"/>
    </location>
</feature>
<gene>
    <name evidence="2" type="ORF">M404DRAFT_14160</name>
</gene>
<feature type="compositionally biased region" description="Low complexity" evidence="1">
    <location>
        <begin position="25"/>
        <end position="36"/>
    </location>
</feature>
<feature type="compositionally biased region" description="Low complexity" evidence="1">
    <location>
        <begin position="304"/>
        <end position="318"/>
    </location>
</feature>
<dbReference type="AlphaFoldDB" id="A0A0C3PMT7"/>
<evidence type="ECO:0000313" key="3">
    <source>
        <dbReference type="Proteomes" id="UP000054217"/>
    </source>
</evidence>
<feature type="region of interest" description="Disordered" evidence="1">
    <location>
        <begin position="151"/>
        <end position="181"/>
    </location>
</feature>
<evidence type="ECO:0000313" key="2">
    <source>
        <dbReference type="EMBL" id="KIO09679.1"/>
    </source>
</evidence>
<protein>
    <submittedName>
        <fullName evidence="2">Uncharacterized protein</fullName>
    </submittedName>
</protein>
<organism evidence="2 3">
    <name type="scientific">Pisolithus tinctorius Marx 270</name>
    <dbReference type="NCBI Taxonomy" id="870435"/>
    <lineage>
        <taxon>Eukaryota</taxon>
        <taxon>Fungi</taxon>
        <taxon>Dikarya</taxon>
        <taxon>Basidiomycota</taxon>
        <taxon>Agaricomycotina</taxon>
        <taxon>Agaricomycetes</taxon>
        <taxon>Agaricomycetidae</taxon>
        <taxon>Boletales</taxon>
        <taxon>Sclerodermatineae</taxon>
        <taxon>Pisolithaceae</taxon>
        <taxon>Pisolithus</taxon>
    </lineage>
</organism>
<keyword evidence="3" id="KW-1185">Reference proteome</keyword>